<dbReference type="PIRSF" id="PIRSF005917">
    <property type="entry name" value="MTase_YraL"/>
    <property type="match status" value="1"/>
</dbReference>
<dbReference type="InterPro" id="IPR008189">
    <property type="entry name" value="rRNA_ssu_MeTfrase_I"/>
</dbReference>
<keyword evidence="3 7" id="KW-0489">Methyltransferase</keyword>
<reference evidence="7" key="2">
    <citation type="journal article" date="2023" name="Microbiome">
        <title>Synthase-selected sorting approach identifies a beta-lactone synthase in a nudibranch symbiotic bacterium.</title>
        <authorList>
            <person name="Dzunkova M."/>
            <person name="La Clair J.J."/>
            <person name="Tyml T."/>
            <person name="Doud D."/>
            <person name="Schulz F."/>
            <person name="Piquer-Esteban S."/>
            <person name="Porcel Sanchis D."/>
            <person name="Osborn A."/>
            <person name="Robinson D."/>
            <person name="Louie K.B."/>
            <person name="Bowen B.P."/>
            <person name="Bowers R.M."/>
            <person name="Lee J."/>
            <person name="Arnau V."/>
            <person name="Diaz-Villanueva W."/>
            <person name="Stepanauskas R."/>
            <person name="Gosliner T."/>
            <person name="Date S.V."/>
            <person name="Northen T.R."/>
            <person name="Cheng J.F."/>
            <person name="Burkart M.D."/>
            <person name="Woyke T."/>
        </authorList>
    </citation>
    <scope>NUCLEOTIDE SEQUENCE</scope>
    <source>
        <strain evidence="7">Df01</strain>
    </source>
</reference>
<evidence type="ECO:0000256" key="1">
    <source>
        <dbReference type="ARBA" id="ARBA00022490"/>
    </source>
</evidence>
<dbReference type="InterPro" id="IPR035996">
    <property type="entry name" value="4pyrrol_Methylase_sf"/>
</dbReference>
<dbReference type="InterPro" id="IPR000878">
    <property type="entry name" value="4pyrrol_Mease"/>
</dbReference>
<dbReference type="GO" id="GO:0008168">
    <property type="term" value="F:methyltransferase activity"/>
    <property type="evidence" value="ECO:0007669"/>
    <property type="project" value="UniProtKB-KW"/>
</dbReference>
<feature type="domain" description="Tetrapyrrole methylase" evidence="6">
    <location>
        <begin position="2"/>
        <end position="199"/>
    </location>
</feature>
<organism evidence="7 8">
    <name type="scientific">Candidatus Doriopsillibacter californiensis</name>
    <dbReference type="NCBI Taxonomy" id="2970740"/>
    <lineage>
        <taxon>Bacteria</taxon>
        <taxon>Pseudomonadati</taxon>
        <taxon>Pseudomonadota</taxon>
        <taxon>Gammaproteobacteria</taxon>
        <taxon>Candidatus Tethybacterales</taxon>
        <taxon>Candidatus Persebacteraceae</taxon>
        <taxon>Candidatus Doriopsillibacter</taxon>
    </lineage>
</organism>
<reference evidence="7" key="1">
    <citation type="submission" date="2022-08" db="EMBL/GenBank/DDBJ databases">
        <authorList>
            <person name="Dzunkova M."/>
            <person name="La Clair J."/>
            <person name="Tyml T."/>
            <person name="Doud D."/>
            <person name="Schulz F."/>
            <person name="Piquer S."/>
            <person name="Porcel Sanchis D."/>
            <person name="Osborn A."/>
            <person name="Robinson D."/>
            <person name="Louie K.B."/>
            <person name="Bowen B.P."/>
            <person name="Bowers R."/>
            <person name="Lee J."/>
            <person name="Arnau Llombart V."/>
            <person name="Diaz Villanueva W."/>
            <person name="Gosliner T."/>
            <person name="Northen T."/>
            <person name="Cheng J.-F."/>
            <person name="Burkart M.D."/>
            <person name="Woyke T."/>
        </authorList>
    </citation>
    <scope>NUCLEOTIDE SEQUENCE</scope>
    <source>
        <strain evidence="7">Df01</strain>
    </source>
</reference>
<gene>
    <name evidence="7" type="primary">rsmI</name>
    <name evidence="7" type="ORF">NQX30_01280</name>
</gene>
<dbReference type="PROSITE" id="PS01296">
    <property type="entry name" value="RSMI"/>
    <property type="match status" value="1"/>
</dbReference>
<accession>A0ABT7QK04</accession>
<dbReference type="CDD" id="cd11648">
    <property type="entry name" value="RsmI"/>
    <property type="match status" value="1"/>
</dbReference>
<evidence type="ECO:0000256" key="5">
    <source>
        <dbReference type="ARBA" id="ARBA00022691"/>
    </source>
</evidence>
<keyword evidence="5" id="KW-0949">S-adenosyl-L-methionine</keyword>
<evidence type="ECO:0000259" key="6">
    <source>
        <dbReference type="Pfam" id="PF00590"/>
    </source>
</evidence>
<dbReference type="InterPro" id="IPR018063">
    <property type="entry name" value="SAM_MeTrfase_RsmI_CS"/>
</dbReference>
<evidence type="ECO:0000313" key="8">
    <source>
        <dbReference type="Proteomes" id="UP001168167"/>
    </source>
</evidence>
<keyword evidence="8" id="KW-1185">Reference proteome</keyword>
<dbReference type="Gene3D" id="3.40.1010.10">
    <property type="entry name" value="Cobalt-precorrin-4 Transmethylase, Domain 1"/>
    <property type="match status" value="1"/>
</dbReference>
<dbReference type="Gene3D" id="3.30.950.10">
    <property type="entry name" value="Methyltransferase, Cobalt-precorrin-4 Transmethylase, Domain 2"/>
    <property type="match status" value="1"/>
</dbReference>
<name>A0ABT7QK04_9GAMM</name>
<evidence type="ECO:0000256" key="4">
    <source>
        <dbReference type="ARBA" id="ARBA00022679"/>
    </source>
</evidence>
<dbReference type="InterPro" id="IPR014777">
    <property type="entry name" value="4pyrrole_Mease_sub1"/>
</dbReference>
<dbReference type="GO" id="GO:0032259">
    <property type="term" value="P:methylation"/>
    <property type="evidence" value="ECO:0007669"/>
    <property type="project" value="UniProtKB-KW"/>
</dbReference>
<dbReference type="Pfam" id="PF00590">
    <property type="entry name" value="TP_methylase"/>
    <property type="match status" value="1"/>
</dbReference>
<dbReference type="Proteomes" id="UP001168167">
    <property type="component" value="Unassembled WGS sequence"/>
</dbReference>
<dbReference type="SUPFAM" id="SSF53790">
    <property type="entry name" value="Tetrapyrrole methylase"/>
    <property type="match status" value="1"/>
</dbReference>
<evidence type="ECO:0000256" key="3">
    <source>
        <dbReference type="ARBA" id="ARBA00022603"/>
    </source>
</evidence>
<keyword evidence="2" id="KW-0698">rRNA processing</keyword>
<proteinExistence type="predicted"/>
<dbReference type="PANTHER" id="PTHR46111:SF1">
    <property type="entry name" value="RIBOSOMAL RNA SMALL SUBUNIT METHYLTRANSFERASE I"/>
    <property type="match status" value="1"/>
</dbReference>
<comment type="caution">
    <text evidence="7">The sequence shown here is derived from an EMBL/GenBank/DDBJ whole genome shotgun (WGS) entry which is preliminary data.</text>
</comment>
<dbReference type="PANTHER" id="PTHR46111">
    <property type="entry name" value="RIBOSOMAL RNA SMALL SUBUNIT METHYLTRANSFERASE I"/>
    <property type="match status" value="1"/>
</dbReference>
<dbReference type="NCBIfam" id="TIGR00096">
    <property type="entry name" value="16S rRNA (cytidine(1402)-2'-O)-methyltransferase"/>
    <property type="match status" value="1"/>
</dbReference>
<evidence type="ECO:0000256" key="2">
    <source>
        <dbReference type="ARBA" id="ARBA00022552"/>
    </source>
</evidence>
<keyword evidence="1" id="KW-0963">Cytoplasm</keyword>
<dbReference type="EC" id="2.1.1.198" evidence="7"/>
<sequence length="268" mass="28421">MIASPIGNLRDISQRALDILSSVSLLGAEDTRVARRLLAAHGIYGKRLLSLRAHNENHAAEALLAGAFELGTVAYLSDAGTPSISDPGARLVRAARAAGVRVSPVPGASALTALLSVAGVPESAVHFFGFPPRAAVRRRDFFEKLLLLSGSAVLFEAPTRMSDTVSQLLAVLDSNTRVVVGRELTKTHEQVVDISLENLEQALAEGSVPARGEFTLLVELPGRNPLAAVGDALFTALAAELPRRRAASLAAQFCGGDANDYYRRHIKK</sequence>
<dbReference type="EMBL" id="JANQAO010000001">
    <property type="protein sequence ID" value="MDM5147019.1"/>
    <property type="molecule type" value="Genomic_DNA"/>
</dbReference>
<keyword evidence="4 7" id="KW-0808">Transferase</keyword>
<dbReference type="InterPro" id="IPR014776">
    <property type="entry name" value="4pyrrole_Mease_sub2"/>
</dbReference>
<evidence type="ECO:0000313" key="7">
    <source>
        <dbReference type="EMBL" id="MDM5147019.1"/>
    </source>
</evidence>
<protein>
    <submittedName>
        <fullName evidence="7">16S rRNA (Cytidine(1402)-2'-O)-methyltransferase</fullName>
        <ecNumber evidence="7">2.1.1.198</ecNumber>
    </submittedName>
</protein>